<proteinExistence type="predicted"/>
<name>A0A0D3FNR6_9ORYZ</name>
<dbReference type="Proteomes" id="UP000026960">
    <property type="component" value="Chromosome 3"/>
</dbReference>
<accession>A0A0D3FNR6</accession>
<reference evidence="1" key="1">
    <citation type="journal article" date="2009" name="Rice">
        <title>De Novo Next Generation Sequencing of Plant Genomes.</title>
        <authorList>
            <person name="Rounsley S."/>
            <person name="Marri P.R."/>
            <person name="Yu Y."/>
            <person name="He R."/>
            <person name="Sisneros N."/>
            <person name="Goicoechea J.L."/>
            <person name="Lee S.J."/>
            <person name="Angelova A."/>
            <person name="Kudrna D."/>
            <person name="Luo M."/>
            <person name="Affourtit J."/>
            <person name="Desany B."/>
            <person name="Knight J."/>
            <person name="Niazi F."/>
            <person name="Egholm M."/>
            <person name="Wing R.A."/>
        </authorList>
    </citation>
    <scope>NUCLEOTIDE SEQUENCE [LARGE SCALE GENOMIC DNA]</scope>
    <source>
        <strain evidence="1">cv. IRGC 105608</strain>
    </source>
</reference>
<organism evidence="1">
    <name type="scientific">Oryza barthii</name>
    <dbReference type="NCBI Taxonomy" id="65489"/>
    <lineage>
        <taxon>Eukaryota</taxon>
        <taxon>Viridiplantae</taxon>
        <taxon>Streptophyta</taxon>
        <taxon>Embryophyta</taxon>
        <taxon>Tracheophyta</taxon>
        <taxon>Spermatophyta</taxon>
        <taxon>Magnoliopsida</taxon>
        <taxon>Liliopsida</taxon>
        <taxon>Poales</taxon>
        <taxon>Poaceae</taxon>
        <taxon>BOP clade</taxon>
        <taxon>Oryzoideae</taxon>
        <taxon>Oryzeae</taxon>
        <taxon>Oryzinae</taxon>
        <taxon>Oryza</taxon>
    </lineage>
</organism>
<evidence type="ECO:0000313" key="2">
    <source>
        <dbReference type="Proteomes" id="UP000026960"/>
    </source>
</evidence>
<evidence type="ECO:0000313" key="1">
    <source>
        <dbReference type="EnsemblPlants" id="OBART03G33290.1"/>
    </source>
</evidence>
<dbReference type="HOGENOM" id="CLU_2853273_0_0_1"/>
<reference evidence="1" key="2">
    <citation type="submission" date="2015-03" db="UniProtKB">
        <authorList>
            <consortium name="EnsemblPlants"/>
        </authorList>
    </citation>
    <scope>IDENTIFICATION</scope>
</reference>
<sequence length="65" mass="7353">MNEGLTDNFVLHYDQIEKKPAIPSSSQTIPPAQEPSFIGRKKLLFMLRAQYHCLTHRTILGASLV</sequence>
<dbReference type="PaxDb" id="65489-OBART03G33290.1"/>
<dbReference type="EnsemblPlants" id="OBART03G33290.1">
    <property type="protein sequence ID" value="OBART03G33290.1"/>
    <property type="gene ID" value="OBART03G33290"/>
</dbReference>
<protein>
    <submittedName>
        <fullName evidence="1">Uncharacterized protein</fullName>
    </submittedName>
</protein>
<dbReference type="Gramene" id="OBART03G33290.1">
    <property type="protein sequence ID" value="OBART03G33290.1"/>
    <property type="gene ID" value="OBART03G33290"/>
</dbReference>
<dbReference type="AlphaFoldDB" id="A0A0D3FNR6"/>
<keyword evidence="2" id="KW-1185">Reference proteome</keyword>